<dbReference type="EMBL" id="QXFW01009105">
    <property type="protein sequence ID" value="KAE8954429.1"/>
    <property type="molecule type" value="Genomic_DNA"/>
</dbReference>
<reference evidence="1 2" key="1">
    <citation type="submission" date="2018-09" db="EMBL/GenBank/DDBJ databases">
        <title>Genomic investigation of the strawberry pathogen Phytophthora fragariae indicates pathogenicity is determined by transcriptional variation in three key races.</title>
        <authorList>
            <person name="Adams T.M."/>
            <person name="Armitage A.D."/>
            <person name="Sobczyk M.K."/>
            <person name="Bates H.J."/>
            <person name="Dunwell J.M."/>
            <person name="Nellist C.F."/>
            <person name="Harrison R.J."/>
        </authorList>
    </citation>
    <scope>NUCLEOTIDE SEQUENCE [LARGE SCALE GENOMIC DNA]</scope>
    <source>
        <strain evidence="1 2">SCRP245</strain>
    </source>
</reference>
<dbReference type="Proteomes" id="UP000460718">
    <property type="component" value="Unassembled WGS sequence"/>
</dbReference>
<proteinExistence type="predicted"/>
<gene>
    <name evidence="1" type="ORF">PF011_g32104</name>
</gene>
<accession>A0A6A3GA57</accession>
<sequence length="112" mass="11833">MQRLVLLVALEAARKKPVHALPKVGHVEDAAEVCQHRVPATVALGAAMCNDAQAAEQICGLCGDPQPTVRASDPVVAFFQPRQLGLVPELPLGSSDGVQVGPHNVIVVKWTQ</sequence>
<name>A0A6A3GA57_9STRA</name>
<protein>
    <submittedName>
        <fullName evidence="1">Uncharacterized protein</fullName>
    </submittedName>
</protein>
<evidence type="ECO:0000313" key="1">
    <source>
        <dbReference type="EMBL" id="KAE8954429.1"/>
    </source>
</evidence>
<dbReference type="AlphaFoldDB" id="A0A6A3GA57"/>
<organism evidence="1 2">
    <name type="scientific">Phytophthora fragariae</name>
    <dbReference type="NCBI Taxonomy" id="53985"/>
    <lineage>
        <taxon>Eukaryota</taxon>
        <taxon>Sar</taxon>
        <taxon>Stramenopiles</taxon>
        <taxon>Oomycota</taxon>
        <taxon>Peronosporomycetes</taxon>
        <taxon>Peronosporales</taxon>
        <taxon>Peronosporaceae</taxon>
        <taxon>Phytophthora</taxon>
    </lineage>
</organism>
<comment type="caution">
    <text evidence="1">The sequence shown here is derived from an EMBL/GenBank/DDBJ whole genome shotgun (WGS) entry which is preliminary data.</text>
</comment>
<evidence type="ECO:0000313" key="2">
    <source>
        <dbReference type="Proteomes" id="UP000460718"/>
    </source>
</evidence>